<reference evidence="2" key="1">
    <citation type="journal article" date="2018" name="BMC Genomics">
        <title>Genomic insights into host adaptation between the wheat stripe rust pathogen (Puccinia striiformis f. sp. tritici) and the barley stripe rust pathogen (Puccinia striiformis f. sp. hordei).</title>
        <authorList>
            <person name="Xia C."/>
            <person name="Wang M."/>
            <person name="Yin C."/>
            <person name="Cornejo O.E."/>
            <person name="Hulbert S.H."/>
            <person name="Chen X."/>
        </authorList>
    </citation>
    <scope>NUCLEOTIDE SEQUENCE [LARGE SCALE GENOMIC DNA]</scope>
    <source>
        <strain evidence="2">93-210</strain>
    </source>
</reference>
<evidence type="ECO:0000313" key="1">
    <source>
        <dbReference type="EMBL" id="KAI7962161.1"/>
    </source>
</evidence>
<dbReference type="EMBL" id="CM045865">
    <property type="protein sequence ID" value="KAI7962161.1"/>
    <property type="molecule type" value="Genomic_DNA"/>
</dbReference>
<keyword evidence="2" id="KW-1185">Reference proteome</keyword>
<gene>
    <name evidence="1" type="ORF">MJO28_000255</name>
</gene>
<organism evidence="1 2">
    <name type="scientific">Puccinia striiformis f. sp. tritici</name>
    <dbReference type="NCBI Taxonomy" id="168172"/>
    <lineage>
        <taxon>Eukaryota</taxon>
        <taxon>Fungi</taxon>
        <taxon>Dikarya</taxon>
        <taxon>Basidiomycota</taxon>
        <taxon>Pucciniomycotina</taxon>
        <taxon>Pucciniomycetes</taxon>
        <taxon>Pucciniales</taxon>
        <taxon>Pucciniaceae</taxon>
        <taxon>Puccinia</taxon>
    </lineage>
</organism>
<accession>A0ACC0EY13</accession>
<protein>
    <submittedName>
        <fullName evidence="1">Uncharacterized protein</fullName>
    </submittedName>
</protein>
<reference evidence="1 2" key="3">
    <citation type="journal article" date="2022" name="Microbiol. Spectr.">
        <title>Folding features and dynamics of 3D genome architecture in plant fungal pathogens.</title>
        <authorList>
            <person name="Xia C."/>
        </authorList>
    </citation>
    <scope>NUCLEOTIDE SEQUENCE [LARGE SCALE GENOMIC DNA]</scope>
    <source>
        <strain evidence="1 2">93-210</strain>
    </source>
</reference>
<reference evidence="2" key="2">
    <citation type="journal article" date="2018" name="Mol. Plant Microbe Interact.">
        <title>Genome sequence resources for the wheat stripe rust pathogen (Puccinia striiformis f. sp. tritici) and the barley stripe rust pathogen (Puccinia striiformis f. sp. hordei).</title>
        <authorList>
            <person name="Xia C."/>
            <person name="Wang M."/>
            <person name="Yin C."/>
            <person name="Cornejo O.E."/>
            <person name="Hulbert S.H."/>
            <person name="Chen X."/>
        </authorList>
    </citation>
    <scope>NUCLEOTIDE SEQUENCE [LARGE SCALE GENOMIC DNA]</scope>
    <source>
        <strain evidence="2">93-210</strain>
    </source>
</reference>
<name>A0ACC0EY13_9BASI</name>
<sequence length="441" mass="50544">MDVPFPSDLDQRPTLNGNHTPSPTTPKLKKFVNLLVITIARPSTARKNLSSSMKSRQTSKKASFEKADRGSGIEDELVEEDGLHDEEDTNDEEDDEDDDDDGSLTDESEDEWAEERKAVRYIAESELEDNDLDLSSDDQSDDMVIAPKSQSIGSLVQARKNKLVSATTTKRDNEEEGTSSSTNRNRHQITKKTTSGQEGISESEEAAKKAYSSRKPIAHRSHKHAPIEISSKKAVTRKRTIVEVPKIERRDPRFDSLSGAVNEVLHQKSFGFLKEQRRLEIEELRQTLNKAKKKGQQPLESLELLQEQLRREENKEVQNEKIEREKLALRKWKAQEREQRKEGKGAFYLKKKAQKEVVLTDRYEHLSQNKSKLNKSIERKRKKVDGKDKKSMPNKRQPFQSFPINISILSLCFIKPHRTNYFPKDASLESSAFVIVDYLLI</sequence>
<evidence type="ECO:0000313" key="2">
    <source>
        <dbReference type="Proteomes" id="UP001060170"/>
    </source>
</evidence>
<dbReference type="Proteomes" id="UP001060170">
    <property type="component" value="Chromosome 1"/>
</dbReference>
<comment type="caution">
    <text evidence="1">The sequence shown here is derived from an EMBL/GenBank/DDBJ whole genome shotgun (WGS) entry which is preliminary data.</text>
</comment>
<proteinExistence type="predicted"/>